<feature type="transmembrane region" description="Helical" evidence="1">
    <location>
        <begin position="286"/>
        <end position="307"/>
    </location>
</feature>
<keyword evidence="3" id="KW-1185">Reference proteome</keyword>
<feature type="transmembrane region" description="Helical" evidence="1">
    <location>
        <begin position="342"/>
        <end position="369"/>
    </location>
</feature>
<sequence>MDNGIEGIGDAITGGLAARAVEPDHGESASEHSETHCLNCSTELIGTHCHYCGQKAHVHRSISAIGHDLMHGVLHLDGKFWRTLPLLIWQPGQLTRRYIHGERAKFVSPLGMFLFGVFLMFGILTIYGASLSNIDIGDRPAVVDVDAARAHINTQMAEVQAEREAVDRRIAIAGSQPGQRARLAELAQEAAALDERIAEMEFGQDSLELIGGPAGEANISGTNISTGWARLDYGIQKINENPGLALYKLQANFYKFSWLLIPLSVPFVWLLFFYTRRFKMYDHTVFVTYSLAFMSLFAIILTVLGFAGMGIPWIPLAAVFIPFIHMYKQLRGTYQIGRISAFFRTVLLSFFCFTAAFIFFVMLLTIGALG</sequence>
<gene>
    <name evidence="2" type="ORF">DFR46_2743</name>
</gene>
<dbReference type="AlphaFoldDB" id="A0A3D9FKU1"/>
<keyword evidence="1" id="KW-0812">Transmembrane</keyword>
<keyword evidence="1" id="KW-0472">Membrane</keyword>
<comment type="caution">
    <text evidence="2">The sequence shown here is derived from an EMBL/GenBank/DDBJ whole genome shotgun (WGS) entry which is preliminary data.</text>
</comment>
<accession>A0A3D9FKU1</accession>
<evidence type="ECO:0000313" key="3">
    <source>
        <dbReference type="Proteomes" id="UP000256310"/>
    </source>
</evidence>
<dbReference type="InterPro" id="IPR022134">
    <property type="entry name" value="DUF3667"/>
</dbReference>
<name>A0A3D9FKU1_9SPHN</name>
<dbReference type="Proteomes" id="UP000256310">
    <property type="component" value="Unassembled WGS sequence"/>
</dbReference>
<protein>
    <submittedName>
        <fullName evidence="2">Uncharacterized protein DUF3667</fullName>
    </submittedName>
</protein>
<dbReference type="EMBL" id="QRDP01000004">
    <property type="protein sequence ID" value="RED17691.1"/>
    <property type="molecule type" value="Genomic_DNA"/>
</dbReference>
<evidence type="ECO:0000313" key="2">
    <source>
        <dbReference type="EMBL" id="RED17691.1"/>
    </source>
</evidence>
<dbReference type="Pfam" id="PF12412">
    <property type="entry name" value="DUF3667"/>
    <property type="match status" value="1"/>
</dbReference>
<organism evidence="2 3">
    <name type="scientific">Parasphingopyxis lamellibrachiae</name>
    <dbReference type="NCBI Taxonomy" id="680125"/>
    <lineage>
        <taxon>Bacteria</taxon>
        <taxon>Pseudomonadati</taxon>
        <taxon>Pseudomonadota</taxon>
        <taxon>Alphaproteobacteria</taxon>
        <taxon>Sphingomonadales</taxon>
        <taxon>Sphingomonadaceae</taxon>
        <taxon>Parasphingopyxis</taxon>
    </lineage>
</organism>
<feature type="transmembrane region" description="Helical" evidence="1">
    <location>
        <begin position="256"/>
        <end position="274"/>
    </location>
</feature>
<proteinExistence type="predicted"/>
<keyword evidence="1" id="KW-1133">Transmembrane helix</keyword>
<feature type="transmembrane region" description="Helical" evidence="1">
    <location>
        <begin position="313"/>
        <end position="330"/>
    </location>
</feature>
<feature type="transmembrane region" description="Helical" evidence="1">
    <location>
        <begin position="106"/>
        <end position="129"/>
    </location>
</feature>
<evidence type="ECO:0000256" key="1">
    <source>
        <dbReference type="SAM" id="Phobius"/>
    </source>
</evidence>
<reference evidence="2 3" key="1">
    <citation type="submission" date="2018-07" db="EMBL/GenBank/DDBJ databases">
        <title>Genomic Encyclopedia of Type Strains, Phase IV (KMG-IV): sequencing the most valuable type-strain genomes for metagenomic binning, comparative biology and taxonomic classification.</title>
        <authorList>
            <person name="Goeker M."/>
        </authorList>
    </citation>
    <scope>NUCLEOTIDE SEQUENCE [LARGE SCALE GENOMIC DNA]</scope>
    <source>
        <strain evidence="2 3">DSM 26725</strain>
    </source>
</reference>